<evidence type="ECO:0000256" key="1">
    <source>
        <dbReference type="SAM" id="MobiDB-lite"/>
    </source>
</evidence>
<organism evidence="2 3">
    <name type="scientific">Punica granatum</name>
    <name type="common">Pomegranate</name>
    <dbReference type="NCBI Taxonomy" id="22663"/>
    <lineage>
        <taxon>Eukaryota</taxon>
        <taxon>Viridiplantae</taxon>
        <taxon>Streptophyta</taxon>
        <taxon>Embryophyta</taxon>
        <taxon>Tracheophyta</taxon>
        <taxon>Spermatophyta</taxon>
        <taxon>Magnoliopsida</taxon>
        <taxon>eudicotyledons</taxon>
        <taxon>Gunneridae</taxon>
        <taxon>Pentapetalae</taxon>
        <taxon>rosids</taxon>
        <taxon>malvids</taxon>
        <taxon>Myrtales</taxon>
        <taxon>Lythraceae</taxon>
        <taxon>Punica</taxon>
    </lineage>
</organism>
<feature type="region of interest" description="Disordered" evidence="1">
    <location>
        <begin position="1"/>
        <end position="37"/>
    </location>
</feature>
<dbReference type="EMBL" id="MTKT01000548">
    <property type="protein sequence ID" value="OWM90406.1"/>
    <property type="molecule type" value="Genomic_DNA"/>
</dbReference>
<dbReference type="Proteomes" id="UP000197138">
    <property type="component" value="Unassembled WGS sequence"/>
</dbReference>
<sequence length="345" mass="38568">MKPSKQSQRKAKSGRSPPPRGRAAAFPPDPTPSVLAPSSSAVFRDLQTAQDDALFENLEVSFPGGTTAPSPSSNPRSFPYSVKQQCWEKAEKVKGRDPERWRRDALGNIVFRKLVGCSGCLCHDYDHIVPYSKGGQSTLENCQVLQREIGEAIELEGRRAARKAWAEEQGVGRYNRNCVAVVRYNRSPEKRKPLMGTGRGGVGNGDVIMKWRSRVEGGDREASVNFRETTKRLVVDKRKIGAAGEDKAKAIAYRCCCSLRQQLTDQKEIKRTYQEQNSSAEALIAVFQIGIWIYSNYLLTVMYAELKIQGAVEYNEPMFLCHSHAIGSIERELLKVQKETSPHCN</sequence>
<gene>
    <name evidence="2" type="ORF">CDL15_Pgr014709</name>
</gene>
<reference evidence="3" key="1">
    <citation type="journal article" date="2017" name="Plant J.">
        <title>The pomegranate (Punica granatum L.) genome and the genomics of punicalagin biosynthesis.</title>
        <authorList>
            <person name="Qin G."/>
            <person name="Xu C."/>
            <person name="Ming R."/>
            <person name="Tang H."/>
            <person name="Guyot R."/>
            <person name="Kramer E.M."/>
            <person name="Hu Y."/>
            <person name="Yi X."/>
            <person name="Qi Y."/>
            <person name="Xu X."/>
            <person name="Gao Z."/>
            <person name="Pan H."/>
            <person name="Jian J."/>
            <person name="Tian Y."/>
            <person name="Yue Z."/>
            <person name="Xu Y."/>
        </authorList>
    </citation>
    <scope>NUCLEOTIDE SEQUENCE [LARGE SCALE GENOMIC DNA]</scope>
    <source>
        <strain evidence="3">cv. Dabenzi</strain>
    </source>
</reference>
<evidence type="ECO:0000313" key="2">
    <source>
        <dbReference type="EMBL" id="OWM90406.1"/>
    </source>
</evidence>
<dbReference type="AlphaFoldDB" id="A0A218Y0L9"/>
<dbReference type="PANTHER" id="PTHR33427">
    <property type="entry name" value="HNH ENDONUCLEASE"/>
    <property type="match status" value="1"/>
</dbReference>
<dbReference type="PANTHER" id="PTHR33427:SF3">
    <property type="entry name" value="HNH ENDONUCLEASE"/>
    <property type="match status" value="1"/>
</dbReference>
<protein>
    <submittedName>
        <fullName evidence="2">Uncharacterized protein</fullName>
    </submittedName>
</protein>
<comment type="caution">
    <text evidence="2">The sequence shown here is derived from an EMBL/GenBank/DDBJ whole genome shotgun (WGS) entry which is preliminary data.</text>
</comment>
<name>A0A218Y0L9_PUNGR</name>
<evidence type="ECO:0000313" key="3">
    <source>
        <dbReference type="Proteomes" id="UP000197138"/>
    </source>
</evidence>
<dbReference type="CDD" id="cd00085">
    <property type="entry name" value="HNHc"/>
    <property type="match status" value="1"/>
</dbReference>
<dbReference type="InterPro" id="IPR003615">
    <property type="entry name" value="HNH_nuc"/>
</dbReference>
<accession>A0A218Y0L9</accession>
<proteinExistence type="predicted"/>